<feature type="region of interest" description="Disordered" evidence="1">
    <location>
        <begin position="100"/>
        <end position="181"/>
    </location>
</feature>
<dbReference type="RefSeq" id="WP_377886209.1">
    <property type="nucleotide sequence ID" value="NZ_JBHMDV010000002.1"/>
</dbReference>
<evidence type="ECO:0008006" key="4">
    <source>
        <dbReference type="Google" id="ProtNLM"/>
    </source>
</evidence>
<name>A0ABQ5V086_9PROT</name>
<accession>A0ABQ5V086</accession>
<reference evidence="2" key="2">
    <citation type="submission" date="2023-01" db="EMBL/GenBank/DDBJ databases">
        <title>Draft genome sequence of Algimonas porphyrae strain NBRC 108216.</title>
        <authorList>
            <person name="Sun Q."/>
            <person name="Mori K."/>
        </authorList>
    </citation>
    <scope>NUCLEOTIDE SEQUENCE</scope>
    <source>
        <strain evidence="2">NBRC 108216</strain>
    </source>
</reference>
<evidence type="ECO:0000256" key="1">
    <source>
        <dbReference type="SAM" id="MobiDB-lite"/>
    </source>
</evidence>
<feature type="compositionally biased region" description="Low complexity" evidence="1">
    <location>
        <begin position="160"/>
        <end position="169"/>
    </location>
</feature>
<sequence length="338" mass="38303">MDREGGGMTDRRTDMLPVWTDAYLADTTHLELEHHGAYFLLLMKAWRMGSADLPDDDMFLRNTLSITQKKWKALRPHLEPFFTVENGRWKHKRLTAEWEKAQRLSSRKADRNRKNGLPAGQGETPKKTNENNEGQNPYTRAEAGAGAGADLDNSQSNPDSSLSKSVSQSDKPPQSTDRPTDLLFDDFWKAFPHVQPSRKDKAKHEWDGLDDPDRQAVMAALDGMDAPPRNMFAWTWLAQREWLSAKPHESQRYPSNVRPTDPVAAEVYDDMIDAGLIGPWIAWLSPGNVTYEGRVVHPPTPFFDREIRRRYGPMLSAMDISIGPIRPIPANESEKDAA</sequence>
<protein>
    <recommendedName>
        <fullName evidence="4">DUF1376 domain-containing protein</fullName>
    </recommendedName>
</protein>
<evidence type="ECO:0000313" key="3">
    <source>
        <dbReference type="Proteomes" id="UP001161390"/>
    </source>
</evidence>
<feature type="compositionally biased region" description="Basic and acidic residues" evidence="1">
    <location>
        <begin position="100"/>
        <end position="113"/>
    </location>
</feature>
<keyword evidence="3" id="KW-1185">Reference proteome</keyword>
<gene>
    <name evidence="2" type="ORF">GCM10007854_13270</name>
</gene>
<organism evidence="2 3">
    <name type="scientific">Algimonas porphyrae</name>
    <dbReference type="NCBI Taxonomy" id="1128113"/>
    <lineage>
        <taxon>Bacteria</taxon>
        <taxon>Pseudomonadati</taxon>
        <taxon>Pseudomonadota</taxon>
        <taxon>Alphaproteobacteria</taxon>
        <taxon>Maricaulales</taxon>
        <taxon>Robiginitomaculaceae</taxon>
        <taxon>Algimonas</taxon>
    </lineage>
</organism>
<reference evidence="2" key="1">
    <citation type="journal article" date="2014" name="Int. J. Syst. Evol. Microbiol.">
        <title>Complete genome of a new Firmicutes species belonging to the dominant human colonic microbiota ('Ruminococcus bicirculans') reveals two chromosomes and a selective capacity to utilize plant glucans.</title>
        <authorList>
            <consortium name="NISC Comparative Sequencing Program"/>
            <person name="Wegmann U."/>
            <person name="Louis P."/>
            <person name="Goesmann A."/>
            <person name="Henrissat B."/>
            <person name="Duncan S.H."/>
            <person name="Flint H.J."/>
        </authorList>
    </citation>
    <scope>NUCLEOTIDE SEQUENCE</scope>
    <source>
        <strain evidence="2">NBRC 108216</strain>
    </source>
</reference>
<dbReference type="Pfam" id="PF07120">
    <property type="entry name" value="DUF1376"/>
    <property type="match status" value="1"/>
</dbReference>
<dbReference type="Proteomes" id="UP001161390">
    <property type="component" value="Unassembled WGS sequence"/>
</dbReference>
<proteinExistence type="predicted"/>
<evidence type="ECO:0000313" key="2">
    <source>
        <dbReference type="EMBL" id="GLQ20372.1"/>
    </source>
</evidence>
<dbReference type="InterPro" id="IPR010781">
    <property type="entry name" value="DUF1376"/>
</dbReference>
<dbReference type="EMBL" id="BSNJ01000002">
    <property type="protein sequence ID" value="GLQ20372.1"/>
    <property type="molecule type" value="Genomic_DNA"/>
</dbReference>
<comment type="caution">
    <text evidence="2">The sequence shown here is derived from an EMBL/GenBank/DDBJ whole genome shotgun (WGS) entry which is preliminary data.</text>
</comment>